<gene>
    <name evidence="2" type="ORF">ACFFNX_28275</name>
</gene>
<feature type="domain" description="Tn3 transposase DDE" evidence="1">
    <location>
        <begin position="2"/>
        <end position="48"/>
    </location>
</feature>
<protein>
    <submittedName>
        <fullName evidence="2">Tn3 family transposase</fullName>
    </submittedName>
</protein>
<proteinExistence type="predicted"/>
<dbReference type="RefSeq" id="WP_378208623.1">
    <property type="nucleotide sequence ID" value="NZ_JBHLZP010000249.1"/>
</dbReference>
<dbReference type="InterPro" id="IPR002513">
    <property type="entry name" value="Tn3_Tnp_DDE_dom"/>
</dbReference>
<evidence type="ECO:0000259" key="1">
    <source>
        <dbReference type="Pfam" id="PF01526"/>
    </source>
</evidence>
<comment type="caution">
    <text evidence="2">The sequence shown here is derived from an EMBL/GenBank/DDBJ whole genome shotgun (WGS) entry which is preliminary data.</text>
</comment>
<dbReference type="Pfam" id="PF01526">
    <property type="entry name" value="DDE_Tnp_Tn3"/>
    <property type="match status" value="1"/>
</dbReference>
<accession>A0ABV5YM16</accession>
<evidence type="ECO:0000313" key="2">
    <source>
        <dbReference type="EMBL" id="MFB9836083.1"/>
    </source>
</evidence>
<dbReference type="EMBL" id="JBHLZP010000249">
    <property type="protein sequence ID" value="MFB9836083.1"/>
    <property type="molecule type" value="Genomic_DNA"/>
</dbReference>
<evidence type="ECO:0000313" key="3">
    <source>
        <dbReference type="Proteomes" id="UP001589627"/>
    </source>
</evidence>
<dbReference type="Proteomes" id="UP001589627">
    <property type="component" value="Unassembled WGS sequence"/>
</dbReference>
<keyword evidence="3" id="KW-1185">Reference proteome</keyword>
<name>A0ABV5YM16_9ACTN</name>
<sequence>MENWNGANDKIFYGKDGVLTGEDREHAEVSVLAPHLLRSAPVYVNTPTFPSRPTRPRTPDWILPPALRHWCDGGWAQSVSHQPSTWLS</sequence>
<reference evidence="2 3" key="1">
    <citation type="submission" date="2024-09" db="EMBL/GenBank/DDBJ databases">
        <authorList>
            <person name="Sun Q."/>
            <person name="Mori K."/>
        </authorList>
    </citation>
    <scope>NUCLEOTIDE SEQUENCE [LARGE SCALE GENOMIC DNA]</scope>
    <source>
        <strain evidence="2 3">TBRC 0563</strain>
    </source>
</reference>
<organism evidence="2 3">
    <name type="scientific">Actinoallomurus acaciae</name>
    <dbReference type="NCBI Taxonomy" id="502577"/>
    <lineage>
        <taxon>Bacteria</taxon>
        <taxon>Bacillati</taxon>
        <taxon>Actinomycetota</taxon>
        <taxon>Actinomycetes</taxon>
        <taxon>Streptosporangiales</taxon>
        <taxon>Thermomonosporaceae</taxon>
        <taxon>Actinoallomurus</taxon>
    </lineage>
</organism>